<dbReference type="Proteomes" id="UP001186974">
    <property type="component" value="Unassembled WGS sequence"/>
</dbReference>
<organism evidence="1 2">
    <name type="scientific">Coniosporium uncinatum</name>
    <dbReference type="NCBI Taxonomy" id="93489"/>
    <lineage>
        <taxon>Eukaryota</taxon>
        <taxon>Fungi</taxon>
        <taxon>Dikarya</taxon>
        <taxon>Ascomycota</taxon>
        <taxon>Pezizomycotina</taxon>
        <taxon>Dothideomycetes</taxon>
        <taxon>Dothideomycetes incertae sedis</taxon>
        <taxon>Coniosporium</taxon>
    </lineage>
</organism>
<dbReference type="EMBL" id="JAWDJW010009267">
    <property type="protein sequence ID" value="KAK3059594.1"/>
    <property type="molecule type" value="Genomic_DNA"/>
</dbReference>
<evidence type="ECO:0000313" key="2">
    <source>
        <dbReference type="Proteomes" id="UP001186974"/>
    </source>
</evidence>
<comment type="caution">
    <text evidence="1">The sequence shown here is derived from an EMBL/GenBank/DDBJ whole genome shotgun (WGS) entry which is preliminary data.</text>
</comment>
<gene>
    <name evidence="1" type="ORF">LTS18_010473</name>
</gene>
<reference evidence="1" key="1">
    <citation type="submission" date="2024-09" db="EMBL/GenBank/DDBJ databases">
        <title>Black Yeasts Isolated from many extreme environments.</title>
        <authorList>
            <person name="Coleine C."/>
            <person name="Stajich J.E."/>
            <person name="Selbmann L."/>
        </authorList>
    </citation>
    <scope>NUCLEOTIDE SEQUENCE</scope>
    <source>
        <strain evidence="1">CCFEE 5737</strain>
    </source>
</reference>
<evidence type="ECO:0000313" key="1">
    <source>
        <dbReference type="EMBL" id="KAK3059594.1"/>
    </source>
</evidence>
<sequence length="83" mass="9268">MTYVSDCYYPVAPDALLLVNGLKNIIAFGFLYGVVPWVMDVGYVDSFGTQAGLYIAILVVFGLPLYFFGEKIRHASAQWRVIL</sequence>
<keyword evidence="2" id="KW-1185">Reference proteome</keyword>
<accession>A0ACC3CZF9</accession>
<protein>
    <submittedName>
        <fullName evidence="1">Uncharacterized protein</fullName>
    </submittedName>
</protein>
<name>A0ACC3CZF9_9PEZI</name>
<proteinExistence type="predicted"/>